<sequence>MSILFHNTMRITDGHLEQFKAAVQRAVAFVAEHGPQLMVQVFLDEDRGLAHSFQLYHDSEAVLAHWKLSDPYIQDVMEHCTIQSFETYGEMSDEVLDGLRAGPVGEVTVRRALTGFTRFRPSVR</sequence>
<accession>A0ABU6B416</accession>
<evidence type="ECO:0000313" key="2">
    <source>
        <dbReference type="Proteomes" id="UP001348098"/>
    </source>
</evidence>
<organism evidence="1 2">
    <name type="scientific">Nocardia implantans</name>
    <dbReference type="NCBI Taxonomy" id="3108168"/>
    <lineage>
        <taxon>Bacteria</taxon>
        <taxon>Bacillati</taxon>
        <taxon>Actinomycetota</taxon>
        <taxon>Actinomycetes</taxon>
        <taxon>Mycobacteriales</taxon>
        <taxon>Nocardiaceae</taxon>
        <taxon>Nocardia</taxon>
    </lineage>
</organism>
<gene>
    <name evidence="1" type="ORF">U3653_30740</name>
</gene>
<comment type="caution">
    <text evidence="1">The sequence shown here is derived from an EMBL/GenBank/DDBJ whole genome shotgun (WGS) entry which is preliminary data.</text>
</comment>
<evidence type="ECO:0000313" key="1">
    <source>
        <dbReference type="EMBL" id="MEB3514420.1"/>
    </source>
</evidence>
<dbReference type="RefSeq" id="WP_323124669.1">
    <property type="nucleotide sequence ID" value="NZ_JAYESH010000021.1"/>
</dbReference>
<protein>
    <recommendedName>
        <fullName evidence="3">ABM domain-containing protein</fullName>
    </recommendedName>
</protein>
<proteinExistence type="predicted"/>
<dbReference type="SUPFAM" id="SSF54909">
    <property type="entry name" value="Dimeric alpha+beta barrel"/>
    <property type="match status" value="1"/>
</dbReference>
<evidence type="ECO:0008006" key="3">
    <source>
        <dbReference type="Google" id="ProtNLM"/>
    </source>
</evidence>
<dbReference type="InterPro" id="IPR011008">
    <property type="entry name" value="Dimeric_a/b-barrel"/>
</dbReference>
<dbReference type="EMBL" id="JAYKYQ010000018">
    <property type="protein sequence ID" value="MEB3514420.1"/>
    <property type="molecule type" value="Genomic_DNA"/>
</dbReference>
<keyword evidence="2" id="KW-1185">Reference proteome</keyword>
<name>A0ABU6B416_9NOCA</name>
<dbReference type="Proteomes" id="UP001348098">
    <property type="component" value="Unassembled WGS sequence"/>
</dbReference>
<reference evidence="1 2" key="1">
    <citation type="submission" date="2023-12" db="EMBL/GenBank/DDBJ databases">
        <title>novel species in genus Nocarida.</title>
        <authorList>
            <person name="Li Z."/>
        </authorList>
    </citation>
    <scope>NUCLEOTIDE SEQUENCE [LARGE SCALE GENOMIC DNA]</scope>
    <source>
        <strain evidence="1 2">CDC186</strain>
    </source>
</reference>